<sequence>MALLRTVLALVVLLIVAHAALVFAGIERSTNALTEGIYGLGVLLESPAVLALNALGGSLPAWLDPANFYAVALVAAAGYLVLYLLLGIGGD</sequence>
<dbReference type="OrthoDB" id="5245138at2"/>
<dbReference type="KEGG" id="rxy:Rxyl_0986"/>
<keyword evidence="1" id="KW-0472">Membrane</keyword>
<reference evidence="2 3" key="1">
    <citation type="submission" date="2006-06" db="EMBL/GenBank/DDBJ databases">
        <title>Complete sequence of Rubrobacter xylanophilus DSM 9941.</title>
        <authorList>
            <consortium name="US DOE Joint Genome Institute"/>
            <person name="Copeland A."/>
            <person name="Lucas S."/>
            <person name="Lapidus A."/>
            <person name="Barry K."/>
            <person name="Detter J.C."/>
            <person name="Glavina del Rio T."/>
            <person name="Hammon N."/>
            <person name="Israni S."/>
            <person name="Dalin E."/>
            <person name="Tice H."/>
            <person name="Pitluck S."/>
            <person name="Munk A.C."/>
            <person name="Brettin T."/>
            <person name="Bruce D."/>
            <person name="Han C."/>
            <person name="Tapia R."/>
            <person name="Gilna P."/>
            <person name="Schmutz J."/>
            <person name="Larimer F."/>
            <person name="Land M."/>
            <person name="Hauser L."/>
            <person name="Kyrpides N."/>
            <person name="Lykidis A."/>
            <person name="da Costa M.S."/>
            <person name="Rainey F.A."/>
            <person name="Empadinhas N."/>
            <person name="Jolivet E."/>
            <person name="Battista J.R."/>
            <person name="Richardson P."/>
        </authorList>
    </citation>
    <scope>NUCLEOTIDE SEQUENCE [LARGE SCALE GENOMIC DNA]</scope>
    <source>
        <strain evidence="3">DSM 9941 / NBRC 16129 / PRD-1</strain>
    </source>
</reference>
<dbReference type="STRING" id="266117.Rxyl_0986"/>
<dbReference type="AlphaFoldDB" id="Q1AXC6"/>
<evidence type="ECO:0000313" key="3">
    <source>
        <dbReference type="Proteomes" id="UP000006637"/>
    </source>
</evidence>
<evidence type="ECO:0000256" key="1">
    <source>
        <dbReference type="SAM" id="Phobius"/>
    </source>
</evidence>
<dbReference type="RefSeq" id="WP_011563970.1">
    <property type="nucleotide sequence ID" value="NC_008148.1"/>
</dbReference>
<gene>
    <name evidence="2" type="ordered locus">Rxyl_0986</name>
</gene>
<protein>
    <submittedName>
        <fullName evidence="2">Uncharacterized protein</fullName>
    </submittedName>
</protein>
<evidence type="ECO:0000313" key="2">
    <source>
        <dbReference type="EMBL" id="ABG03952.1"/>
    </source>
</evidence>
<feature type="transmembrane region" description="Helical" evidence="1">
    <location>
        <begin position="68"/>
        <end position="86"/>
    </location>
</feature>
<dbReference type="HOGENOM" id="CLU_2425084_0_0_11"/>
<keyword evidence="1" id="KW-1133">Transmembrane helix</keyword>
<proteinExistence type="predicted"/>
<keyword evidence="1" id="KW-0812">Transmembrane</keyword>
<dbReference type="EMBL" id="CP000386">
    <property type="protein sequence ID" value="ABG03952.1"/>
    <property type="molecule type" value="Genomic_DNA"/>
</dbReference>
<organism evidence="2 3">
    <name type="scientific">Rubrobacter xylanophilus (strain DSM 9941 / JCM 11954 / NBRC 16129 / PRD-1)</name>
    <dbReference type="NCBI Taxonomy" id="266117"/>
    <lineage>
        <taxon>Bacteria</taxon>
        <taxon>Bacillati</taxon>
        <taxon>Actinomycetota</taxon>
        <taxon>Rubrobacteria</taxon>
        <taxon>Rubrobacterales</taxon>
        <taxon>Rubrobacteraceae</taxon>
        <taxon>Rubrobacter</taxon>
    </lineage>
</organism>
<name>Q1AXC6_RUBXD</name>
<accession>Q1AXC6</accession>
<dbReference type="Proteomes" id="UP000006637">
    <property type="component" value="Chromosome"/>
</dbReference>
<keyword evidence="3" id="KW-1185">Reference proteome</keyword>